<keyword evidence="7" id="KW-0539">Nucleus</keyword>
<proteinExistence type="inferred from homology"/>
<evidence type="ECO:0000256" key="4">
    <source>
        <dbReference type="ARBA" id="ARBA00019827"/>
    </source>
</evidence>
<evidence type="ECO:0000256" key="6">
    <source>
        <dbReference type="ARBA" id="ARBA00023054"/>
    </source>
</evidence>
<dbReference type="PANTHER" id="PTHR33911">
    <property type="entry name" value="RRNA-PROCESSING PROTEIN EFG1"/>
    <property type="match status" value="1"/>
</dbReference>
<protein>
    <recommendedName>
        <fullName evidence="3">rRNA-processing protein EFG1</fullName>
    </recommendedName>
    <alternativeName>
        <fullName evidence="4">rRNA-processing protein efg1</fullName>
    </alternativeName>
</protein>
<dbReference type="GO" id="GO:0030688">
    <property type="term" value="C:preribosome, small subunit precursor"/>
    <property type="evidence" value="ECO:0007669"/>
    <property type="project" value="TreeGrafter"/>
</dbReference>
<feature type="compositionally biased region" description="Acidic residues" evidence="8">
    <location>
        <begin position="185"/>
        <end position="200"/>
    </location>
</feature>
<evidence type="ECO:0000313" key="9">
    <source>
        <dbReference type="EMBL" id="VAI23366.1"/>
    </source>
</evidence>
<feature type="region of interest" description="Disordered" evidence="8">
    <location>
        <begin position="27"/>
        <end position="56"/>
    </location>
</feature>
<dbReference type="InterPro" id="IPR019310">
    <property type="entry name" value="Efg1"/>
</dbReference>
<evidence type="ECO:0000256" key="8">
    <source>
        <dbReference type="SAM" id="MobiDB-lite"/>
    </source>
</evidence>
<keyword evidence="6" id="KW-0175">Coiled coil</keyword>
<dbReference type="AlphaFoldDB" id="A0A9R0U1A5"/>
<dbReference type="PANTHER" id="PTHR33911:SF1">
    <property type="entry name" value="RRNA-PROCESSING PROTEIN EFG1"/>
    <property type="match status" value="1"/>
</dbReference>
<reference evidence="9 10" key="1">
    <citation type="submission" date="2017-09" db="EMBL/GenBank/DDBJ databases">
        <authorList>
            <consortium name="International Durum Wheat Genome Sequencing Consortium (IDWGSC)"/>
            <person name="Milanesi L."/>
        </authorList>
    </citation>
    <scope>NUCLEOTIDE SEQUENCE [LARGE SCALE GENOMIC DNA]</scope>
    <source>
        <strain evidence="10">cv. Svevo</strain>
    </source>
</reference>
<dbReference type="Pfam" id="PF10153">
    <property type="entry name" value="Efg1"/>
    <property type="match status" value="1"/>
</dbReference>
<organism evidence="9 10">
    <name type="scientific">Triticum turgidum subsp. durum</name>
    <name type="common">Durum wheat</name>
    <name type="synonym">Triticum durum</name>
    <dbReference type="NCBI Taxonomy" id="4567"/>
    <lineage>
        <taxon>Eukaryota</taxon>
        <taxon>Viridiplantae</taxon>
        <taxon>Streptophyta</taxon>
        <taxon>Embryophyta</taxon>
        <taxon>Tracheophyta</taxon>
        <taxon>Spermatophyta</taxon>
        <taxon>Magnoliopsida</taxon>
        <taxon>Liliopsida</taxon>
        <taxon>Poales</taxon>
        <taxon>Poaceae</taxon>
        <taxon>BOP clade</taxon>
        <taxon>Pooideae</taxon>
        <taxon>Triticodae</taxon>
        <taxon>Triticeae</taxon>
        <taxon>Triticinae</taxon>
        <taxon>Triticum</taxon>
    </lineage>
</organism>
<feature type="region of interest" description="Disordered" evidence="8">
    <location>
        <begin position="255"/>
        <end position="345"/>
    </location>
</feature>
<name>A0A9R0U1A5_TRITD</name>
<dbReference type="GO" id="GO:0000462">
    <property type="term" value="P:maturation of SSU-rRNA from tricistronic rRNA transcript (SSU-rRNA, 5.8S rRNA, LSU-rRNA)"/>
    <property type="evidence" value="ECO:0007669"/>
    <property type="project" value="TreeGrafter"/>
</dbReference>
<accession>A0A9R0U1A5</accession>
<evidence type="ECO:0000256" key="2">
    <source>
        <dbReference type="ARBA" id="ARBA00006916"/>
    </source>
</evidence>
<comment type="similarity">
    <text evidence="2">Belongs to the EFG1 family.</text>
</comment>
<evidence type="ECO:0000256" key="5">
    <source>
        <dbReference type="ARBA" id="ARBA00022552"/>
    </source>
</evidence>
<sequence length="417" mass="47056">MGGEGALEAGLLPRVEGWRRLGQGGGIRGAGAQNGGISDGSQMRGGSTGGWPSSSLLDLPNDMRVAQEKKLEELKKRQENQTQEAMQRTIQLRDRKIKFFERRKIERMIRRLDKQQRINADEASNKLATLREDLEYVRFFPKEEKYFPLFTGGNTPDIVEKRNTWRKQIKENLIAAAANGKDLEETASDDDTLDVSEDDFFMSGSSSDEEADDELTDKSTKYDSQLLGIVLAIRFPVLSFEVKGQENLVLQVGQRLRQRDARVLMPPPRSLPPNRARSADKRAVSSSGNASTSTSGNSFKNRRASNLSGDHNSTLSSNSDAHKPRRKRRPKKKKQECIHRKREGRSGTVVWKEKGKARGVPGNGATATGGRNMMKHRFLIGRILRWDRQFTRHHHHQFDMTCAIIIHQQTQSKCAHL</sequence>
<dbReference type="Proteomes" id="UP000324705">
    <property type="component" value="Chromosome 5A"/>
</dbReference>
<evidence type="ECO:0000256" key="1">
    <source>
        <dbReference type="ARBA" id="ARBA00004604"/>
    </source>
</evidence>
<feature type="compositionally biased region" description="Gly residues" evidence="8">
    <location>
        <begin position="27"/>
        <end position="38"/>
    </location>
</feature>
<gene>
    <name evidence="9" type="ORF">TRITD_5Av1G219980</name>
</gene>
<evidence type="ECO:0000313" key="10">
    <source>
        <dbReference type="Proteomes" id="UP000324705"/>
    </source>
</evidence>
<evidence type="ECO:0000256" key="7">
    <source>
        <dbReference type="ARBA" id="ARBA00023242"/>
    </source>
</evidence>
<feature type="region of interest" description="Disordered" evidence="8">
    <location>
        <begin position="181"/>
        <end position="217"/>
    </location>
</feature>
<keyword evidence="5" id="KW-0698">rRNA processing</keyword>
<comment type="subcellular location">
    <subcellularLocation>
        <location evidence="1">Nucleus</location>
        <location evidence="1">Nucleolus</location>
    </subcellularLocation>
</comment>
<dbReference type="EMBL" id="LT934119">
    <property type="protein sequence ID" value="VAI23366.1"/>
    <property type="molecule type" value="Genomic_DNA"/>
</dbReference>
<dbReference type="GO" id="GO:0005730">
    <property type="term" value="C:nucleolus"/>
    <property type="evidence" value="ECO:0007669"/>
    <property type="project" value="UniProtKB-SubCell"/>
</dbReference>
<keyword evidence="10" id="KW-1185">Reference proteome</keyword>
<feature type="compositionally biased region" description="Low complexity" evidence="8">
    <location>
        <begin position="285"/>
        <end position="298"/>
    </location>
</feature>
<feature type="compositionally biased region" description="Polar residues" evidence="8">
    <location>
        <begin position="39"/>
        <end position="56"/>
    </location>
</feature>
<feature type="compositionally biased region" description="Polar residues" evidence="8">
    <location>
        <begin position="304"/>
        <end position="319"/>
    </location>
</feature>
<dbReference type="Gramene" id="TRITD5Av1G219980.5">
    <property type="protein sequence ID" value="TRITD5Av1G219980.5"/>
    <property type="gene ID" value="TRITD5Av1G219980"/>
</dbReference>
<evidence type="ECO:0000256" key="3">
    <source>
        <dbReference type="ARBA" id="ARBA00018689"/>
    </source>
</evidence>
<feature type="compositionally biased region" description="Basic residues" evidence="8">
    <location>
        <begin position="323"/>
        <end position="343"/>
    </location>
</feature>
<dbReference type="InterPro" id="IPR050786">
    <property type="entry name" value="EFG1_rRNA-proc"/>
</dbReference>